<keyword evidence="2 7" id="KW-0479">Metal-binding</keyword>
<evidence type="ECO:0000256" key="1">
    <source>
        <dbReference type="ARBA" id="ARBA00008056"/>
    </source>
</evidence>
<keyword evidence="5 7" id="KW-0408">Iron</keyword>
<evidence type="ECO:0000256" key="4">
    <source>
        <dbReference type="ARBA" id="ARBA00023002"/>
    </source>
</evidence>
<dbReference type="Pfam" id="PF14226">
    <property type="entry name" value="DIOX_N"/>
    <property type="match status" value="1"/>
</dbReference>
<dbReference type="GO" id="GO:0051213">
    <property type="term" value="F:dioxygenase activity"/>
    <property type="evidence" value="ECO:0007669"/>
    <property type="project" value="UniProtKB-KW"/>
</dbReference>
<evidence type="ECO:0000256" key="2">
    <source>
        <dbReference type="ARBA" id="ARBA00022723"/>
    </source>
</evidence>
<dbReference type="EMBL" id="JAGKQH010000017">
    <property type="protein sequence ID" value="KAG6575570.1"/>
    <property type="molecule type" value="Genomic_DNA"/>
</dbReference>
<name>A0AAV6M6A4_9ROSI</name>
<gene>
    <name evidence="9" type="primary">AOP1.2</name>
    <name evidence="9" type="ORF">SDJN03_26209</name>
</gene>
<feature type="non-terminal residue" evidence="9">
    <location>
        <position position="1"/>
    </location>
</feature>
<dbReference type="InterPro" id="IPR044861">
    <property type="entry name" value="IPNS-like_FE2OG_OXY"/>
</dbReference>
<evidence type="ECO:0000313" key="9">
    <source>
        <dbReference type="EMBL" id="KAG6575570.1"/>
    </source>
</evidence>
<evidence type="ECO:0000256" key="6">
    <source>
        <dbReference type="ARBA" id="ARBA00057022"/>
    </source>
</evidence>
<sequence>MGSETQARVPVIDLSKLEKLEAGSDAWGSTCKAMRVGLEEFGCFCVVFEEVSLELHNSFFGAVDELFQLPIETRIKNTSEKAYHGYFGRYSFLPLYESMAIDNPTQLDAAQSFANLMWPNQGNDRFSETIQRFSTLVAKLDKIVTRMVLESYGVSKQLIDTNVDSTANLLRFFKYRVPEQHETDVGLHAHTDLTFFSIIHQHLIGGLQIQSLDDQWIDLEPSSHCSFIVMAGDALMAWSNDRIRSCRHRVTMKAEETRYSAGMFSFKNGTISVPEELVDDANPLRYKPFNHYDFLTHDIAKGSKKFLYRIRDYCSI</sequence>
<accession>A0AAV6M6A4</accession>
<dbReference type="InterPro" id="IPR050231">
    <property type="entry name" value="Iron_ascorbate_oxido_reductase"/>
</dbReference>
<dbReference type="Pfam" id="PF03171">
    <property type="entry name" value="2OG-FeII_Oxy"/>
    <property type="match status" value="1"/>
</dbReference>
<evidence type="ECO:0000259" key="8">
    <source>
        <dbReference type="PROSITE" id="PS51471"/>
    </source>
</evidence>
<dbReference type="PROSITE" id="PS51471">
    <property type="entry name" value="FE2OG_OXY"/>
    <property type="match status" value="1"/>
</dbReference>
<dbReference type="GO" id="GO:0046872">
    <property type="term" value="F:metal ion binding"/>
    <property type="evidence" value="ECO:0007669"/>
    <property type="project" value="UniProtKB-KW"/>
</dbReference>
<keyword evidence="4 7" id="KW-0560">Oxidoreductase</keyword>
<comment type="similarity">
    <text evidence="1 7">Belongs to the iron/ascorbate-dependent oxidoreductase family.</text>
</comment>
<proteinExistence type="inferred from homology"/>
<comment type="function">
    <text evidence="6">Probable 2-oxoglutarate-dependent dioxygenase that may be involved in glucosinolates biosynthesis. May play a role in the production of aliphatic glucosinolates.</text>
</comment>
<protein>
    <submittedName>
        <fullName evidence="9">2-oxoglutarate-dependent dioxygenase AOP1.2</fullName>
    </submittedName>
</protein>
<organism evidence="9 10">
    <name type="scientific">Cucurbita argyrosperma subsp. sororia</name>
    <dbReference type="NCBI Taxonomy" id="37648"/>
    <lineage>
        <taxon>Eukaryota</taxon>
        <taxon>Viridiplantae</taxon>
        <taxon>Streptophyta</taxon>
        <taxon>Embryophyta</taxon>
        <taxon>Tracheophyta</taxon>
        <taxon>Spermatophyta</taxon>
        <taxon>Magnoliopsida</taxon>
        <taxon>eudicotyledons</taxon>
        <taxon>Gunneridae</taxon>
        <taxon>Pentapetalae</taxon>
        <taxon>rosids</taxon>
        <taxon>fabids</taxon>
        <taxon>Cucurbitales</taxon>
        <taxon>Cucurbitaceae</taxon>
        <taxon>Cucurbiteae</taxon>
        <taxon>Cucurbita</taxon>
    </lineage>
</organism>
<dbReference type="AlphaFoldDB" id="A0AAV6M6A4"/>
<evidence type="ECO:0000256" key="7">
    <source>
        <dbReference type="RuleBase" id="RU003682"/>
    </source>
</evidence>
<evidence type="ECO:0000256" key="5">
    <source>
        <dbReference type="ARBA" id="ARBA00023004"/>
    </source>
</evidence>
<dbReference type="Proteomes" id="UP000685013">
    <property type="component" value="Chromosome 17"/>
</dbReference>
<dbReference type="FunFam" id="2.60.120.330:FF:000022">
    <property type="entry name" value="Probable 2-oxoglutarate-dependent dioxygenase AOP1.2"/>
    <property type="match status" value="1"/>
</dbReference>
<keyword evidence="3 9" id="KW-0223">Dioxygenase</keyword>
<dbReference type="InterPro" id="IPR026992">
    <property type="entry name" value="DIOX_N"/>
</dbReference>
<keyword evidence="10" id="KW-1185">Reference proteome</keyword>
<dbReference type="PANTHER" id="PTHR47990">
    <property type="entry name" value="2-OXOGLUTARATE (2OG) AND FE(II)-DEPENDENT OXYGENASE SUPERFAMILY PROTEIN-RELATED"/>
    <property type="match status" value="1"/>
</dbReference>
<dbReference type="InterPro" id="IPR005123">
    <property type="entry name" value="Oxoglu/Fe-dep_dioxygenase_dom"/>
</dbReference>
<reference evidence="9 10" key="1">
    <citation type="journal article" date="2021" name="Hortic Res">
        <title>The domestication of Cucurbita argyrosperma as revealed by the genome of its wild relative.</title>
        <authorList>
            <person name="Barrera-Redondo J."/>
            <person name="Sanchez-de la Vega G."/>
            <person name="Aguirre-Liguori J.A."/>
            <person name="Castellanos-Morales G."/>
            <person name="Gutierrez-Guerrero Y.T."/>
            <person name="Aguirre-Dugua X."/>
            <person name="Aguirre-Planter E."/>
            <person name="Tenaillon M.I."/>
            <person name="Lira-Saade R."/>
            <person name="Eguiarte L.E."/>
        </authorList>
    </citation>
    <scope>NUCLEOTIDE SEQUENCE [LARGE SCALE GENOMIC DNA]</scope>
    <source>
        <strain evidence="9">JBR-2021</strain>
    </source>
</reference>
<evidence type="ECO:0000256" key="3">
    <source>
        <dbReference type="ARBA" id="ARBA00022964"/>
    </source>
</evidence>
<comment type="caution">
    <text evidence="9">The sequence shown here is derived from an EMBL/GenBank/DDBJ whole genome shotgun (WGS) entry which is preliminary data.</text>
</comment>
<evidence type="ECO:0000313" key="10">
    <source>
        <dbReference type="Proteomes" id="UP000685013"/>
    </source>
</evidence>
<feature type="domain" description="Fe2OG dioxygenase" evidence="8">
    <location>
        <begin position="166"/>
        <end position="269"/>
    </location>
</feature>